<feature type="domain" description="ABC transporter" evidence="4">
    <location>
        <begin position="6"/>
        <end position="256"/>
    </location>
</feature>
<dbReference type="PROSITE" id="PS00211">
    <property type="entry name" value="ABC_TRANSPORTER_1"/>
    <property type="match status" value="2"/>
</dbReference>
<dbReference type="FunFam" id="3.40.50.300:FF:000011">
    <property type="entry name" value="Putative ABC transporter ATP-binding component"/>
    <property type="match status" value="1"/>
</dbReference>
<proteinExistence type="predicted"/>
<dbReference type="PANTHER" id="PTHR19211:SF14">
    <property type="entry name" value="ATP-BINDING CASSETTE SUB-FAMILY F MEMBER 1"/>
    <property type="match status" value="1"/>
</dbReference>
<evidence type="ECO:0000313" key="5">
    <source>
        <dbReference type="EMBL" id="MBB5869382.1"/>
    </source>
</evidence>
<keyword evidence="2" id="KW-0547">Nucleotide-binding</keyword>
<evidence type="ECO:0000256" key="3">
    <source>
        <dbReference type="ARBA" id="ARBA00022840"/>
    </source>
</evidence>
<dbReference type="GO" id="GO:0005524">
    <property type="term" value="F:ATP binding"/>
    <property type="evidence" value="ECO:0007669"/>
    <property type="project" value="UniProtKB-KW"/>
</dbReference>
<reference evidence="5 6" key="1">
    <citation type="submission" date="2020-08" db="EMBL/GenBank/DDBJ databases">
        <title>Sequencing the genomes of 1000 actinobacteria strains.</title>
        <authorList>
            <person name="Klenk H.-P."/>
        </authorList>
    </citation>
    <scope>NUCLEOTIDE SEQUENCE [LARGE SCALE GENOMIC DNA]</scope>
    <source>
        <strain evidence="5 6">DSM 45362</strain>
    </source>
</reference>
<dbReference type="GO" id="GO:0016887">
    <property type="term" value="F:ATP hydrolysis activity"/>
    <property type="evidence" value="ECO:0007669"/>
    <property type="project" value="InterPro"/>
</dbReference>
<protein>
    <submittedName>
        <fullName evidence="5">Macrolide transport system ATP-binding/permease protein</fullName>
    </submittedName>
</protein>
<evidence type="ECO:0000313" key="6">
    <source>
        <dbReference type="Proteomes" id="UP000587527"/>
    </source>
</evidence>
<evidence type="ECO:0000256" key="1">
    <source>
        <dbReference type="ARBA" id="ARBA00022737"/>
    </source>
</evidence>
<dbReference type="PANTHER" id="PTHR19211">
    <property type="entry name" value="ATP-BINDING TRANSPORT PROTEIN-RELATED"/>
    <property type="match status" value="1"/>
</dbReference>
<dbReference type="EMBL" id="JACHMN010000002">
    <property type="protein sequence ID" value="MBB5869382.1"/>
    <property type="molecule type" value="Genomic_DNA"/>
</dbReference>
<dbReference type="SMART" id="SM00382">
    <property type="entry name" value="AAA"/>
    <property type="match status" value="2"/>
</dbReference>
<organism evidence="5 6">
    <name type="scientific">Allocatelliglobosispora scoriae</name>
    <dbReference type="NCBI Taxonomy" id="643052"/>
    <lineage>
        <taxon>Bacteria</taxon>
        <taxon>Bacillati</taxon>
        <taxon>Actinomycetota</taxon>
        <taxon>Actinomycetes</taxon>
        <taxon>Micromonosporales</taxon>
        <taxon>Micromonosporaceae</taxon>
        <taxon>Allocatelliglobosispora</taxon>
    </lineage>
</organism>
<feature type="domain" description="ABC transporter" evidence="4">
    <location>
        <begin position="330"/>
        <end position="525"/>
    </location>
</feature>
<sequence length="526" mass="56011">MPAPSLIARDLVKLYADRRVLDGVTLLAHPGQRIGLVGENGVGKSTLLRLLAGTEDPDDGEIIRPADLGFLPQELPFEPDRTVGDVIADALAVPLGVLSRLDELSPRLADPTVLAEYGEVLTRAEELDAWGADRRADEILHGLGLAAIGRDRPLGTLSGGQRSRVGLAALLVRRPGALLLDEPTNHLDDDAIGFVERHLRELPGVVVVVSHDRVFLDAVCTDIVDLDPARGGVTRYGGAYTSYLRAKAAERARWEQLFAAQQDQLAALRVAMATTARQVAHGRPPKDGDKMGYKRHGELVQASISQRVRNAQQKLTVLERDAVRRPPAPLRFQAPALTSEGPSGAALTASGLAIPGRLRLDHLDLPAGGRLLVTGPNGSGKSTLLAVLAGQLAPVSGEVLRRPGLTVGLLAQDDHFPEPTLTPRALYQRVEAAVPLGELGLVAPADLDRPVGQLSVGQRRRVALALLIAAPPQVLLLDEPTNHLSLALADELEAALGTAPGAVVIASHDRWLRRRWPAPVLELAAA</sequence>
<dbReference type="RefSeq" id="WP_184835977.1">
    <property type="nucleotide sequence ID" value="NZ_JACHMN010000002.1"/>
</dbReference>
<keyword evidence="1" id="KW-0677">Repeat</keyword>
<evidence type="ECO:0000256" key="2">
    <source>
        <dbReference type="ARBA" id="ARBA00022741"/>
    </source>
</evidence>
<evidence type="ECO:0000259" key="4">
    <source>
        <dbReference type="PROSITE" id="PS50893"/>
    </source>
</evidence>
<keyword evidence="3 5" id="KW-0067">ATP-binding</keyword>
<dbReference type="AlphaFoldDB" id="A0A841BRM1"/>
<name>A0A841BRM1_9ACTN</name>
<dbReference type="Proteomes" id="UP000587527">
    <property type="component" value="Unassembled WGS sequence"/>
</dbReference>
<dbReference type="PROSITE" id="PS50893">
    <property type="entry name" value="ABC_TRANSPORTER_2"/>
    <property type="match status" value="2"/>
</dbReference>
<dbReference type="CDD" id="cd03221">
    <property type="entry name" value="ABCF_EF-3"/>
    <property type="match status" value="1"/>
</dbReference>
<dbReference type="InterPro" id="IPR017871">
    <property type="entry name" value="ABC_transporter-like_CS"/>
</dbReference>
<dbReference type="Pfam" id="PF00005">
    <property type="entry name" value="ABC_tran"/>
    <property type="match status" value="2"/>
</dbReference>
<gene>
    <name evidence="5" type="ORF">F4553_002761</name>
</gene>
<keyword evidence="6" id="KW-1185">Reference proteome</keyword>
<dbReference type="Gene3D" id="3.40.50.300">
    <property type="entry name" value="P-loop containing nucleotide triphosphate hydrolases"/>
    <property type="match status" value="2"/>
</dbReference>
<comment type="caution">
    <text evidence="5">The sequence shown here is derived from an EMBL/GenBank/DDBJ whole genome shotgun (WGS) entry which is preliminary data.</text>
</comment>
<dbReference type="SUPFAM" id="SSF52540">
    <property type="entry name" value="P-loop containing nucleoside triphosphate hydrolases"/>
    <property type="match status" value="2"/>
</dbReference>
<dbReference type="InterPro" id="IPR050611">
    <property type="entry name" value="ABCF"/>
</dbReference>
<dbReference type="InterPro" id="IPR003439">
    <property type="entry name" value="ABC_transporter-like_ATP-bd"/>
</dbReference>
<dbReference type="InterPro" id="IPR027417">
    <property type="entry name" value="P-loop_NTPase"/>
</dbReference>
<accession>A0A841BRM1</accession>
<dbReference type="InterPro" id="IPR003593">
    <property type="entry name" value="AAA+_ATPase"/>
</dbReference>